<name>A0ABW2TJF4_9PSEU</name>
<dbReference type="Proteomes" id="UP001596512">
    <property type="component" value="Unassembled WGS sequence"/>
</dbReference>
<dbReference type="PANTHER" id="PTHR43775">
    <property type="entry name" value="FATTY ACID SYNTHASE"/>
    <property type="match status" value="1"/>
</dbReference>
<dbReference type="InterPro" id="IPR036736">
    <property type="entry name" value="ACP-like_sf"/>
</dbReference>
<dbReference type="SMART" id="SM00823">
    <property type="entry name" value="PKS_PP"/>
    <property type="match status" value="1"/>
</dbReference>
<evidence type="ECO:0000256" key="1">
    <source>
        <dbReference type="ARBA" id="ARBA00022450"/>
    </source>
</evidence>
<protein>
    <submittedName>
        <fullName evidence="4">Acyl carrier protein</fullName>
    </submittedName>
</protein>
<gene>
    <name evidence="4" type="ORF">ACFQV2_07915</name>
</gene>
<dbReference type="InterPro" id="IPR050091">
    <property type="entry name" value="PKS_NRPS_Biosynth_Enz"/>
</dbReference>
<dbReference type="InterPro" id="IPR020806">
    <property type="entry name" value="PKS_PP-bd"/>
</dbReference>
<dbReference type="PROSITE" id="PS50075">
    <property type="entry name" value="CARRIER"/>
    <property type="match status" value="1"/>
</dbReference>
<reference evidence="5" key="1">
    <citation type="journal article" date="2019" name="Int. J. Syst. Evol. Microbiol.">
        <title>The Global Catalogue of Microorganisms (GCM) 10K type strain sequencing project: providing services to taxonomists for standard genome sequencing and annotation.</title>
        <authorList>
            <consortium name="The Broad Institute Genomics Platform"/>
            <consortium name="The Broad Institute Genome Sequencing Center for Infectious Disease"/>
            <person name="Wu L."/>
            <person name="Ma J."/>
        </authorList>
    </citation>
    <scope>NUCLEOTIDE SEQUENCE [LARGE SCALE GENOMIC DNA]</scope>
    <source>
        <strain evidence="5">JCM 17695</strain>
    </source>
</reference>
<feature type="domain" description="Carrier" evidence="3">
    <location>
        <begin position="73"/>
        <end position="148"/>
    </location>
</feature>
<evidence type="ECO:0000256" key="2">
    <source>
        <dbReference type="ARBA" id="ARBA00022553"/>
    </source>
</evidence>
<dbReference type="PANTHER" id="PTHR43775:SF37">
    <property type="entry name" value="SI:DKEY-61P9.11"/>
    <property type="match status" value="1"/>
</dbReference>
<keyword evidence="2" id="KW-0597">Phosphoprotein</keyword>
<evidence type="ECO:0000259" key="3">
    <source>
        <dbReference type="PROSITE" id="PS50075"/>
    </source>
</evidence>
<dbReference type="EMBL" id="JBHTEY010000004">
    <property type="protein sequence ID" value="MFC7613541.1"/>
    <property type="molecule type" value="Genomic_DNA"/>
</dbReference>
<comment type="caution">
    <text evidence="4">The sequence shown here is derived from an EMBL/GenBank/DDBJ whole genome shotgun (WGS) entry which is preliminary data.</text>
</comment>
<dbReference type="SMART" id="SM01294">
    <property type="entry name" value="PKS_PP_betabranch"/>
    <property type="match status" value="1"/>
</dbReference>
<dbReference type="Gene3D" id="1.10.1200.10">
    <property type="entry name" value="ACP-like"/>
    <property type="match status" value="1"/>
</dbReference>
<proteinExistence type="predicted"/>
<accession>A0ABW2TJF4</accession>
<sequence>MGEPLDTLHAVTPAKAMRAFAALVGTSASVTAGGADWGDGPVFESLAKAGAGGAGAQVDLAALLALPDDERLESIDEFIRIKVAEVLRFPDAEDVGSRTKFARLGLDSLVAVELKNALEASFGIPLPAAVAFDYPTAQQLAEFVDGLLVS</sequence>
<dbReference type="Pfam" id="PF00550">
    <property type="entry name" value="PP-binding"/>
    <property type="match status" value="1"/>
</dbReference>
<evidence type="ECO:0000313" key="4">
    <source>
        <dbReference type="EMBL" id="MFC7613541.1"/>
    </source>
</evidence>
<organism evidence="4 5">
    <name type="scientific">Actinokineospora soli</name>
    <dbReference type="NCBI Taxonomy" id="1048753"/>
    <lineage>
        <taxon>Bacteria</taxon>
        <taxon>Bacillati</taxon>
        <taxon>Actinomycetota</taxon>
        <taxon>Actinomycetes</taxon>
        <taxon>Pseudonocardiales</taxon>
        <taxon>Pseudonocardiaceae</taxon>
        <taxon>Actinokineospora</taxon>
    </lineage>
</organism>
<dbReference type="InterPro" id="IPR009081">
    <property type="entry name" value="PP-bd_ACP"/>
</dbReference>
<keyword evidence="5" id="KW-1185">Reference proteome</keyword>
<evidence type="ECO:0000313" key="5">
    <source>
        <dbReference type="Proteomes" id="UP001596512"/>
    </source>
</evidence>
<dbReference type="SUPFAM" id="SSF47336">
    <property type="entry name" value="ACP-like"/>
    <property type="match status" value="1"/>
</dbReference>
<keyword evidence="1" id="KW-0596">Phosphopantetheine</keyword>